<gene>
    <name evidence="10" type="ORF">M6B38_186625</name>
</gene>
<proteinExistence type="inferred from homology"/>
<dbReference type="GO" id="GO:0016020">
    <property type="term" value="C:membrane"/>
    <property type="evidence" value="ECO:0007669"/>
    <property type="project" value="UniProtKB-SubCell"/>
</dbReference>
<reference evidence="10" key="1">
    <citation type="journal article" date="2023" name="GigaByte">
        <title>Genome assembly of the bearded iris, Iris pallida Lam.</title>
        <authorList>
            <person name="Bruccoleri R.E."/>
            <person name="Oakeley E.J."/>
            <person name="Faust A.M.E."/>
            <person name="Altorfer M."/>
            <person name="Dessus-Babus S."/>
            <person name="Burckhardt D."/>
            <person name="Oertli M."/>
            <person name="Naumann U."/>
            <person name="Petersen F."/>
            <person name="Wong J."/>
        </authorList>
    </citation>
    <scope>NUCLEOTIDE SEQUENCE</scope>
    <source>
        <strain evidence="10">GSM-AAB239-AS_SAM_17_03QT</strain>
    </source>
</reference>
<keyword evidence="5" id="KW-0029">Amino-acid transport</keyword>
<keyword evidence="7 9" id="KW-0472">Membrane</keyword>
<feature type="region of interest" description="Disordered" evidence="8">
    <location>
        <begin position="63"/>
        <end position="91"/>
    </location>
</feature>
<feature type="region of interest" description="Disordered" evidence="8">
    <location>
        <begin position="110"/>
        <end position="167"/>
    </location>
</feature>
<comment type="caution">
    <text evidence="10">The sequence shown here is derived from an EMBL/GenBank/DDBJ whole genome shotgun (WGS) entry which is preliminary data.</text>
</comment>
<keyword evidence="4 9" id="KW-0812">Transmembrane</keyword>
<feature type="compositionally biased region" description="Basic and acidic residues" evidence="8">
    <location>
        <begin position="157"/>
        <end position="167"/>
    </location>
</feature>
<keyword evidence="3" id="KW-0813">Transport</keyword>
<evidence type="ECO:0000256" key="3">
    <source>
        <dbReference type="ARBA" id="ARBA00022448"/>
    </source>
</evidence>
<evidence type="ECO:0000256" key="9">
    <source>
        <dbReference type="SAM" id="Phobius"/>
    </source>
</evidence>
<evidence type="ECO:0000256" key="8">
    <source>
        <dbReference type="SAM" id="MobiDB-lite"/>
    </source>
</evidence>
<dbReference type="InterPro" id="IPR040359">
    <property type="entry name" value="GDU"/>
</dbReference>
<keyword evidence="6 9" id="KW-1133">Transmembrane helix</keyword>
<evidence type="ECO:0000256" key="2">
    <source>
        <dbReference type="ARBA" id="ARBA00009977"/>
    </source>
</evidence>
<dbReference type="Proteomes" id="UP001140949">
    <property type="component" value="Unassembled WGS sequence"/>
</dbReference>
<sequence length="167" mass="16935">MRPGFPQPMAPSPTHGTAAPAWRSPVPYLFGGLAAMLGLIAFALLILAFSYWRISGFLDDDAGAGAEADRSSAAAAAASAGKPAGRKPAAASSEEGFVVVVVMAGDDKPTFLATPRPPPPPAGSLDSCAGAGKVTGEAAEEEEGKGGEGITHRHQQHQAELDCPSRS</sequence>
<dbReference type="GO" id="GO:0080143">
    <property type="term" value="P:regulation of amino acid export"/>
    <property type="evidence" value="ECO:0007669"/>
    <property type="project" value="InterPro"/>
</dbReference>
<organism evidence="10 11">
    <name type="scientific">Iris pallida</name>
    <name type="common">Sweet iris</name>
    <dbReference type="NCBI Taxonomy" id="29817"/>
    <lineage>
        <taxon>Eukaryota</taxon>
        <taxon>Viridiplantae</taxon>
        <taxon>Streptophyta</taxon>
        <taxon>Embryophyta</taxon>
        <taxon>Tracheophyta</taxon>
        <taxon>Spermatophyta</taxon>
        <taxon>Magnoliopsida</taxon>
        <taxon>Liliopsida</taxon>
        <taxon>Asparagales</taxon>
        <taxon>Iridaceae</taxon>
        <taxon>Iridoideae</taxon>
        <taxon>Irideae</taxon>
        <taxon>Iris</taxon>
    </lineage>
</organism>
<dbReference type="PANTHER" id="PTHR33228:SF77">
    <property type="entry name" value="PROTEIN GLUTAMINE DUMPER 2"/>
    <property type="match status" value="1"/>
</dbReference>
<dbReference type="EMBL" id="JANAVB010036020">
    <property type="protein sequence ID" value="KAJ6804118.1"/>
    <property type="molecule type" value="Genomic_DNA"/>
</dbReference>
<name>A0AAX6EJI7_IRIPA</name>
<comment type="similarity">
    <text evidence="2">Belongs to the GLUTAMINE DUMPER 1 (TC 9.B.60) family.</text>
</comment>
<evidence type="ECO:0000256" key="5">
    <source>
        <dbReference type="ARBA" id="ARBA00022970"/>
    </source>
</evidence>
<dbReference type="GO" id="GO:0006865">
    <property type="term" value="P:amino acid transport"/>
    <property type="evidence" value="ECO:0007669"/>
    <property type="project" value="UniProtKB-KW"/>
</dbReference>
<evidence type="ECO:0000313" key="11">
    <source>
        <dbReference type="Proteomes" id="UP001140949"/>
    </source>
</evidence>
<keyword evidence="11" id="KW-1185">Reference proteome</keyword>
<dbReference type="AlphaFoldDB" id="A0AAX6EJI7"/>
<reference evidence="10" key="2">
    <citation type="submission" date="2023-04" db="EMBL/GenBank/DDBJ databases">
        <authorList>
            <person name="Bruccoleri R.E."/>
            <person name="Oakeley E.J."/>
            <person name="Faust A.-M."/>
            <person name="Dessus-Babus S."/>
            <person name="Altorfer M."/>
            <person name="Burckhardt D."/>
            <person name="Oertli M."/>
            <person name="Naumann U."/>
            <person name="Petersen F."/>
            <person name="Wong J."/>
        </authorList>
    </citation>
    <scope>NUCLEOTIDE SEQUENCE</scope>
    <source>
        <strain evidence="10">GSM-AAB239-AS_SAM_17_03QT</strain>
        <tissue evidence="10">Leaf</tissue>
    </source>
</reference>
<feature type="transmembrane region" description="Helical" evidence="9">
    <location>
        <begin position="28"/>
        <end position="49"/>
    </location>
</feature>
<evidence type="ECO:0000256" key="4">
    <source>
        <dbReference type="ARBA" id="ARBA00022692"/>
    </source>
</evidence>
<evidence type="ECO:0000256" key="1">
    <source>
        <dbReference type="ARBA" id="ARBA00004167"/>
    </source>
</evidence>
<comment type="subcellular location">
    <subcellularLocation>
        <location evidence="1">Membrane</location>
        <topology evidence="1">Single-pass membrane protein</topology>
    </subcellularLocation>
</comment>
<protein>
    <submittedName>
        <fullName evidence="10">Protein GLUTAMINE DUMPER 5</fullName>
    </submittedName>
</protein>
<accession>A0AAX6EJI7</accession>
<evidence type="ECO:0000256" key="6">
    <source>
        <dbReference type="ARBA" id="ARBA00022989"/>
    </source>
</evidence>
<dbReference type="PANTHER" id="PTHR33228">
    <property type="entry name" value="PROTEIN GLUTAMINE DUMPER 4-RELATED"/>
    <property type="match status" value="1"/>
</dbReference>
<evidence type="ECO:0000313" key="10">
    <source>
        <dbReference type="EMBL" id="KAJ6804118.1"/>
    </source>
</evidence>
<evidence type="ECO:0000256" key="7">
    <source>
        <dbReference type="ARBA" id="ARBA00023136"/>
    </source>
</evidence>